<dbReference type="PROSITE" id="PS51077">
    <property type="entry name" value="HTH_ICLR"/>
    <property type="match status" value="1"/>
</dbReference>
<dbReference type="InterPro" id="IPR029016">
    <property type="entry name" value="GAF-like_dom_sf"/>
</dbReference>
<dbReference type="AlphaFoldDB" id="A0A9W6G2F9"/>
<dbReference type="GO" id="GO:0003677">
    <property type="term" value="F:DNA binding"/>
    <property type="evidence" value="ECO:0007669"/>
    <property type="project" value="UniProtKB-KW"/>
</dbReference>
<organism evidence="6 7">
    <name type="scientific">Geobacter hydrogenophilus</name>
    <dbReference type="NCBI Taxonomy" id="40983"/>
    <lineage>
        <taxon>Bacteria</taxon>
        <taxon>Pseudomonadati</taxon>
        <taxon>Thermodesulfobacteriota</taxon>
        <taxon>Desulfuromonadia</taxon>
        <taxon>Geobacterales</taxon>
        <taxon>Geobacteraceae</taxon>
        <taxon>Geobacter</taxon>
    </lineage>
</organism>
<evidence type="ECO:0000256" key="2">
    <source>
        <dbReference type="ARBA" id="ARBA00023125"/>
    </source>
</evidence>
<reference evidence="6" key="1">
    <citation type="submission" date="2022-12" db="EMBL/GenBank/DDBJ databases">
        <title>Reference genome sequencing for broad-spectrum identification of bacterial and archaeal isolates by mass spectrometry.</title>
        <authorList>
            <person name="Sekiguchi Y."/>
            <person name="Tourlousse D.M."/>
        </authorList>
    </citation>
    <scope>NUCLEOTIDE SEQUENCE</scope>
    <source>
        <strain evidence="6">H2</strain>
    </source>
</reference>
<comment type="caution">
    <text evidence="6">The sequence shown here is derived from an EMBL/GenBank/DDBJ whole genome shotgun (WGS) entry which is preliminary data.</text>
</comment>
<dbReference type="PANTHER" id="PTHR30136:SF24">
    <property type="entry name" value="HTH-TYPE TRANSCRIPTIONAL REPRESSOR ALLR"/>
    <property type="match status" value="1"/>
</dbReference>
<dbReference type="SMART" id="SM00346">
    <property type="entry name" value="HTH_ICLR"/>
    <property type="match status" value="1"/>
</dbReference>
<keyword evidence="2" id="KW-0238">DNA-binding</keyword>
<keyword evidence="1" id="KW-0805">Transcription regulation</keyword>
<feature type="domain" description="IclR-ED" evidence="5">
    <location>
        <begin position="74"/>
        <end position="258"/>
    </location>
</feature>
<dbReference type="SUPFAM" id="SSF55781">
    <property type="entry name" value="GAF domain-like"/>
    <property type="match status" value="1"/>
</dbReference>
<dbReference type="PANTHER" id="PTHR30136">
    <property type="entry name" value="HELIX-TURN-HELIX TRANSCRIPTIONAL REGULATOR, ICLR FAMILY"/>
    <property type="match status" value="1"/>
</dbReference>
<dbReference type="InterPro" id="IPR005471">
    <property type="entry name" value="Tscrpt_reg_IclR_N"/>
</dbReference>
<protein>
    <submittedName>
        <fullName evidence="6">IclR family transcriptional regulator</fullName>
    </submittedName>
</protein>
<dbReference type="GO" id="GO:0045892">
    <property type="term" value="P:negative regulation of DNA-templated transcription"/>
    <property type="evidence" value="ECO:0007669"/>
    <property type="project" value="TreeGrafter"/>
</dbReference>
<evidence type="ECO:0000256" key="1">
    <source>
        <dbReference type="ARBA" id="ARBA00023015"/>
    </source>
</evidence>
<dbReference type="PROSITE" id="PS51078">
    <property type="entry name" value="ICLR_ED"/>
    <property type="match status" value="1"/>
</dbReference>
<sequence length="259" mass="28905">MKTKSKAVPVIKSVDHAFELLEQFRGDVNELSLSELGRRLQLPKNNVFRLLATLESRRFIEHNSTTGSYRLGLKAFHLSRMVSRQMRLVSRARPTLEAMVRESNETVCLTVLRDFSIVCLDAVECSQPVRVVPPIGMRLPAYCTAAGKIQLAHLPEDKVARFLAEHKLERNTPSTITDPASFLEHLQPLKEQGYAVSREELEVGVTCVAAPVHDYSSNVIGAVVLPGPITRFSEERINEVLIPLAKKGAEEISSQLGYF</sequence>
<dbReference type="Proteomes" id="UP001144352">
    <property type="component" value="Unassembled WGS sequence"/>
</dbReference>
<accession>A0A9W6G2F9</accession>
<dbReference type="InterPro" id="IPR014757">
    <property type="entry name" value="Tscrpt_reg_IclR_C"/>
</dbReference>
<name>A0A9W6G2F9_9BACT</name>
<proteinExistence type="predicted"/>
<dbReference type="EMBL" id="BSDS01000002">
    <property type="protein sequence ID" value="GLI39291.1"/>
    <property type="molecule type" value="Genomic_DNA"/>
</dbReference>
<dbReference type="SUPFAM" id="SSF46785">
    <property type="entry name" value="Winged helix' DNA-binding domain"/>
    <property type="match status" value="1"/>
</dbReference>
<dbReference type="Pfam" id="PF09339">
    <property type="entry name" value="HTH_IclR"/>
    <property type="match status" value="1"/>
</dbReference>
<dbReference type="InterPro" id="IPR050707">
    <property type="entry name" value="HTH_MetabolicPath_Reg"/>
</dbReference>
<evidence type="ECO:0000259" key="5">
    <source>
        <dbReference type="PROSITE" id="PS51078"/>
    </source>
</evidence>
<evidence type="ECO:0000256" key="3">
    <source>
        <dbReference type="ARBA" id="ARBA00023163"/>
    </source>
</evidence>
<dbReference type="FunFam" id="1.10.10.10:FF:000056">
    <property type="entry name" value="IclR family transcriptional regulator"/>
    <property type="match status" value="1"/>
</dbReference>
<dbReference type="RefSeq" id="WP_214187752.1">
    <property type="nucleotide sequence ID" value="NZ_BSDS01000002.1"/>
</dbReference>
<keyword evidence="3" id="KW-0804">Transcription</keyword>
<feature type="domain" description="HTH iclR-type" evidence="4">
    <location>
        <begin position="11"/>
        <end position="73"/>
    </location>
</feature>
<dbReference type="Gene3D" id="3.30.450.40">
    <property type="match status" value="1"/>
</dbReference>
<gene>
    <name evidence="6" type="ORF">GHYDROH2_27920</name>
</gene>
<dbReference type="InterPro" id="IPR036390">
    <property type="entry name" value="WH_DNA-bd_sf"/>
</dbReference>
<evidence type="ECO:0000313" key="6">
    <source>
        <dbReference type="EMBL" id="GLI39291.1"/>
    </source>
</evidence>
<dbReference type="Gene3D" id="1.10.10.10">
    <property type="entry name" value="Winged helix-like DNA-binding domain superfamily/Winged helix DNA-binding domain"/>
    <property type="match status" value="1"/>
</dbReference>
<evidence type="ECO:0000259" key="4">
    <source>
        <dbReference type="PROSITE" id="PS51077"/>
    </source>
</evidence>
<evidence type="ECO:0000313" key="7">
    <source>
        <dbReference type="Proteomes" id="UP001144352"/>
    </source>
</evidence>
<dbReference type="InterPro" id="IPR036388">
    <property type="entry name" value="WH-like_DNA-bd_sf"/>
</dbReference>
<keyword evidence="7" id="KW-1185">Reference proteome</keyword>
<dbReference type="GO" id="GO:0003700">
    <property type="term" value="F:DNA-binding transcription factor activity"/>
    <property type="evidence" value="ECO:0007669"/>
    <property type="project" value="TreeGrafter"/>
</dbReference>
<dbReference type="Pfam" id="PF01614">
    <property type="entry name" value="IclR_C"/>
    <property type="match status" value="1"/>
</dbReference>